<comment type="similarity">
    <text evidence="1">Belongs to the Tango6 family.</text>
</comment>
<dbReference type="PANTHER" id="PTHR20959">
    <property type="entry name" value="TRANSPORT AND GOLGI ORGANIZATION PROTEIN 6 FAMILY MEMBER"/>
    <property type="match status" value="1"/>
</dbReference>
<comment type="caution">
    <text evidence="3">The sequence shown here is derived from an EMBL/GenBank/DDBJ whole genome shotgun (WGS) entry which is preliminary data.</text>
</comment>
<dbReference type="AlphaFoldDB" id="A0AAD5XZJ5"/>
<dbReference type="InterPro" id="IPR016024">
    <property type="entry name" value="ARM-type_fold"/>
</dbReference>
<dbReference type="Proteomes" id="UP001211065">
    <property type="component" value="Unassembled WGS sequence"/>
</dbReference>
<evidence type="ECO:0000313" key="3">
    <source>
        <dbReference type="EMBL" id="KAJ3219876.1"/>
    </source>
</evidence>
<evidence type="ECO:0000313" key="4">
    <source>
        <dbReference type="Proteomes" id="UP001211065"/>
    </source>
</evidence>
<dbReference type="GO" id="GO:0009306">
    <property type="term" value="P:protein secretion"/>
    <property type="evidence" value="ECO:0007669"/>
    <property type="project" value="TreeGrafter"/>
</dbReference>
<gene>
    <name evidence="3" type="primary">TMCO7</name>
    <name evidence="3" type="ORF">HK099_004556</name>
</gene>
<dbReference type="Pfam" id="PF10363">
    <property type="entry name" value="RTP1_C1"/>
    <property type="match status" value="1"/>
</dbReference>
<dbReference type="PANTHER" id="PTHR20959:SF1">
    <property type="entry name" value="TRANSPORT AND GOLGI ORGANIZATION PROTEIN 6 HOMOLOG"/>
    <property type="match status" value="1"/>
</dbReference>
<dbReference type="EMBL" id="JADGJW010000324">
    <property type="protein sequence ID" value="KAJ3219876.1"/>
    <property type="molecule type" value="Genomic_DNA"/>
</dbReference>
<dbReference type="InterPro" id="IPR019451">
    <property type="entry name" value="Rtp1_C1"/>
</dbReference>
<keyword evidence="3" id="KW-0812">Transmembrane</keyword>
<dbReference type="SUPFAM" id="SSF48371">
    <property type="entry name" value="ARM repeat"/>
    <property type="match status" value="1"/>
</dbReference>
<dbReference type="Gene3D" id="1.25.10.10">
    <property type="entry name" value="Leucine-rich Repeat Variant"/>
    <property type="match status" value="1"/>
</dbReference>
<keyword evidence="3" id="KW-0472">Membrane</keyword>
<sequence>MKIRLPSRNSLENLMFLLKYSKTSQSWTKKSCGENLTKIILRNDGCSSLFITILCSDDTVDELSLQQLQLVCTLLLTVPSRISINSYFTNITEQLFEILSRNVNPATSQAKKLIKAASFIISNIIENYKEFSKIEIIENRILGNFKHFYDIQMETSCIDQLSSNIENLELNEINTLVSSKKLNADLLVLWTLLSNTEPNPNFVFNLLPEKKVFPPLYYIHQTLCSSILKSSTIKNFDNLIPEIFSLSFHLLDKNVSLQILRLITIDIPSSQQSWRSMKLDLNNFGCYFLKKNFQFYEVDVDIFFNLLVKINSIELVSLFFVELFKLYSSNEVEEYEESDGVVEGPDDLKKNLDIVFEINHKKRKLNTAKIILTLLANFGDELISSLDALKIFELAKSILTKQENTHELNSDELADLQQTILLTISLLSAIFTKNDLNFTGSMTVVTGDLFIILETLLLKEKDQEIINAILQLKNLMLQYLNLSEKDSNNSAIDESQMIFVEALQEICHQLIPVRVHGVNKIIELILKKSKIIDERFDSICELFLGLMYDNDSYLYLNAIKGLSALTDKYTQRSLNYIVKKYLENELDLDFRLRVGEVLLKTIQKLGVAFSKYSESLMTPILVVLKDEKLEMRMSSLSLMSCIAETSAYSLFPVIQQVLSYVENSLIFEKDFEIRRGVVGILLFIIRGFDRNITKVLGEKNVKKIFNQLNVVSNNLEEDAITKNFSDEALHNLSSLNVIF</sequence>
<proteinExistence type="inferred from homology"/>
<protein>
    <submittedName>
        <fullName evidence="3">Transmembrane and coiled-coil domains-containing protein 7</fullName>
    </submittedName>
</protein>
<dbReference type="InterPro" id="IPR011989">
    <property type="entry name" value="ARM-like"/>
</dbReference>
<name>A0AAD5XZJ5_9FUNG</name>
<evidence type="ECO:0000256" key="1">
    <source>
        <dbReference type="ARBA" id="ARBA00005724"/>
    </source>
</evidence>
<keyword evidence="4" id="KW-1185">Reference proteome</keyword>
<feature type="domain" description="RNA polymerase II assembly factor Rtp1 C-terminal" evidence="2">
    <location>
        <begin position="501"/>
        <end position="606"/>
    </location>
</feature>
<reference evidence="3" key="1">
    <citation type="submission" date="2020-05" db="EMBL/GenBank/DDBJ databases">
        <title>Phylogenomic resolution of chytrid fungi.</title>
        <authorList>
            <person name="Stajich J.E."/>
            <person name="Amses K."/>
            <person name="Simmons R."/>
            <person name="Seto K."/>
            <person name="Myers J."/>
            <person name="Bonds A."/>
            <person name="Quandt C.A."/>
            <person name="Barry K."/>
            <person name="Liu P."/>
            <person name="Grigoriev I."/>
            <person name="Longcore J.E."/>
            <person name="James T.Y."/>
        </authorList>
    </citation>
    <scope>NUCLEOTIDE SEQUENCE</scope>
    <source>
        <strain evidence="3">JEL0476</strain>
    </source>
</reference>
<dbReference type="InterPro" id="IPR039600">
    <property type="entry name" value="TANGO6/Rtp1"/>
</dbReference>
<evidence type="ECO:0000259" key="2">
    <source>
        <dbReference type="Pfam" id="PF10363"/>
    </source>
</evidence>
<accession>A0AAD5XZJ5</accession>
<organism evidence="3 4">
    <name type="scientific">Clydaea vesicula</name>
    <dbReference type="NCBI Taxonomy" id="447962"/>
    <lineage>
        <taxon>Eukaryota</taxon>
        <taxon>Fungi</taxon>
        <taxon>Fungi incertae sedis</taxon>
        <taxon>Chytridiomycota</taxon>
        <taxon>Chytridiomycota incertae sedis</taxon>
        <taxon>Chytridiomycetes</taxon>
        <taxon>Lobulomycetales</taxon>
        <taxon>Lobulomycetaceae</taxon>
        <taxon>Clydaea</taxon>
    </lineage>
</organism>